<gene>
    <name evidence="8" type="ORF">D8S85_19115</name>
</gene>
<dbReference type="RefSeq" id="WP_127075535.1">
    <property type="nucleotide sequence ID" value="NZ_CP032819.1"/>
</dbReference>
<feature type="domain" description="RagB/SusD" evidence="6">
    <location>
        <begin position="360"/>
        <end position="496"/>
    </location>
</feature>
<organism evidence="8 9">
    <name type="scientific">Butyricimonas faecalis</name>
    <dbReference type="NCBI Taxonomy" id="2093856"/>
    <lineage>
        <taxon>Bacteria</taxon>
        <taxon>Pseudomonadati</taxon>
        <taxon>Bacteroidota</taxon>
        <taxon>Bacteroidia</taxon>
        <taxon>Bacteroidales</taxon>
        <taxon>Odoribacteraceae</taxon>
        <taxon>Butyricimonas</taxon>
    </lineage>
</organism>
<evidence type="ECO:0000256" key="1">
    <source>
        <dbReference type="ARBA" id="ARBA00004442"/>
    </source>
</evidence>
<keyword evidence="3" id="KW-0732">Signal</keyword>
<dbReference type="SUPFAM" id="SSF48452">
    <property type="entry name" value="TPR-like"/>
    <property type="match status" value="1"/>
</dbReference>
<keyword evidence="9" id="KW-1185">Reference proteome</keyword>
<evidence type="ECO:0000256" key="3">
    <source>
        <dbReference type="ARBA" id="ARBA00022729"/>
    </source>
</evidence>
<dbReference type="EMBL" id="CP032819">
    <property type="protein sequence ID" value="AZS31443.1"/>
    <property type="molecule type" value="Genomic_DNA"/>
</dbReference>
<keyword evidence="4" id="KW-0472">Membrane</keyword>
<keyword evidence="5" id="KW-0998">Cell outer membrane</keyword>
<dbReference type="AlphaFoldDB" id="A0A3Q9IV50"/>
<sequence>MRKYVILILCGLLFNSCGKFLEEFSQDLAYAESCTDLDEILIGNGYMDQPTFATEASIYGNGYYPYIHVMDDDVVMTIFKKDGTRDVINNLVSFKNFYDWSDQLTINPKTEEEWEDRDWEKMYSHIAYLNVIIAHVKKFTNDSVEIRNRIEGEARFLRGAYYYLLVNLYANPYVKETASTDMGVPLNLTEDIVDEYYKRNSMEECYRVIVEDLKAAAEKLKGVTQPTIYRVNELAARVLLSRVYLYMGEWQLALDECQKALALEGVELMDLNSFPGREGNRNMLDVQNPEIVFTQGYNATTLFYKDISYFMICSFACSEELISLYNQWDDQGVKDLRLNAFFELHGDEQYKVAKVVEKVYDCFVIRSAELYLNKAEAEAMLDKADAKQTIKTLLYNRFEGEIPPVDGLSGKDLVSFIRDERRRELCFEAHRWFDLRRYAVSPKYPEKKSIRHETYDKNGVLEGDYVLKPYGEDPAWVLPIPGYEIVYNQGNLVDNPQRVERELE</sequence>
<name>A0A3Q9IV50_9BACT</name>
<evidence type="ECO:0000313" key="9">
    <source>
        <dbReference type="Proteomes" id="UP000270673"/>
    </source>
</evidence>
<dbReference type="InterPro" id="IPR033985">
    <property type="entry name" value="SusD-like_N"/>
</dbReference>
<dbReference type="Pfam" id="PF07980">
    <property type="entry name" value="SusD_RagB"/>
    <property type="match status" value="1"/>
</dbReference>
<comment type="similarity">
    <text evidence="2">Belongs to the SusD family.</text>
</comment>
<evidence type="ECO:0000313" key="8">
    <source>
        <dbReference type="EMBL" id="AZS31443.1"/>
    </source>
</evidence>
<feature type="domain" description="SusD-like N-terminal" evidence="7">
    <location>
        <begin position="95"/>
        <end position="245"/>
    </location>
</feature>
<protein>
    <submittedName>
        <fullName evidence="8">RagB/SusD family nutrient uptake outer membrane protein</fullName>
    </submittedName>
</protein>
<dbReference type="GO" id="GO:0009279">
    <property type="term" value="C:cell outer membrane"/>
    <property type="evidence" value="ECO:0007669"/>
    <property type="project" value="UniProtKB-SubCell"/>
</dbReference>
<dbReference type="InterPro" id="IPR011990">
    <property type="entry name" value="TPR-like_helical_dom_sf"/>
</dbReference>
<reference evidence="8 9" key="1">
    <citation type="submission" date="2018-10" db="EMBL/GenBank/DDBJ databases">
        <title>Butyricimonas faecalis sp. nov., isolated from human faeces and emended description of the genus Butyricimonas.</title>
        <authorList>
            <person name="Le Roy T."/>
            <person name="Van der Smissen P."/>
            <person name="Paquot A."/>
            <person name="Delzenne N."/>
            <person name="Muccioli G."/>
            <person name="Collet J.-F."/>
            <person name="Cani P.D."/>
        </authorList>
    </citation>
    <scope>NUCLEOTIDE SEQUENCE [LARGE SCALE GENOMIC DNA]</scope>
    <source>
        <strain evidence="8 9">H184</strain>
    </source>
</reference>
<dbReference type="Proteomes" id="UP000270673">
    <property type="component" value="Chromosome"/>
</dbReference>
<evidence type="ECO:0000256" key="4">
    <source>
        <dbReference type="ARBA" id="ARBA00023136"/>
    </source>
</evidence>
<dbReference type="KEGG" id="buy:D8S85_19115"/>
<dbReference type="Gene3D" id="1.25.40.390">
    <property type="match status" value="1"/>
</dbReference>
<dbReference type="InterPro" id="IPR012944">
    <property type="entry name" value="SusD_RagB_dom"/>
</dbReference>
<evidence type="ECO:0000259" key="7">
    <source>
        <dbReference type="Pfam" id="PF14322"/>
    </source>
</evidence>
<dbReference type="Pfam" id="PF14322">
    <property type="entry name" value="SusD-like_3"/>
    <property type="match status" value="1"/>
</dbReference>
<proteinExistence type="inferred from homology"/>
<evidence type="ECO:0000256" key="2">
    <source>
        <dbReference type="ARBA" id="ARBA00006275"/>
    </source>
</evidence>
<comment type="subcellular location">
    <subcellularLocation>
        <location evidence="1">Cell outer membrane</location>
    </subcellularLocation>
</comment>
<evidence type="ECO:0000259" key="6">
    <source>
        <dbReference type="Pfam" id="PF07980"/>
    </source>
</evidence>
<evidence type="ECO:0000256" key="5">
    <source>
        <dbReference type="ARBA" id="ARBA00023237"/>
    </source>
</evidence>
<accession>A0A3Q9IV50</accession>
<dbReference type="OrthoDB" id="630434at2"/>